<accession>A0A538S903</accession>
<dbReference type="Gene3D" id="3.40.50.10610">
    <property type="entry name" value="ABC-type transport auxiliary lipoprotein component"/>
    <property type="match status" value="1"/>
</dbReference>
<dbReference type="Gene3D" id="1.25.40.10">
    <property type="entry name" value="Tetratricopeptide repeat domain"/>
    <property type="match status" value="1"/>
</dbReference>
<dbReference type="CDD" id="cd14014">
    <property type="entry name" value="STKc_PknB_like"/>
    <property type="match status" value="1"/>
</dbReference>
<dbReference type="Pfam" id="PF00069">
    <property type="entry name" value="Pkinase"/>
    <property type="match status" value="1"/>
</dbReference>
<dbReference type="NCBIfam" id="NF047558">
    <property type="entry name" value="TPR_END_plus"/>
    <property type="match status" value="1"/>
</dbReference>
<dbReference type="InterPro" id="IPR019734">
    <property type="entry name" value="TPR_rpt"/>
</dbReference>
<evidence type="ECO:0000256" key="5">
    <source>
        <dbReference type="PROSITE-ProRule" id="PRU10141"/>
    </source>
</evidence>
<keyword evidence="2 5" id="KW-0547">Nucleotide-binding</keyword>
<reference evidence="7 8" key="1">
    <citation type="journal article" date="2019" name="Nat. Microbiol.">
        <title>Mediterranean grassland soil C-N compound turnover is dependent on rainfall and depth, and is mediated by genomically divergent microorganisms.</title>
        <authorList>
            <person name="Diamond S."/>
            <person name="Andeer P.F."/>
            <person name="Li Z."/>
            <person name="Crits-Christoph A."/>
            <person name="Burstein D."/>
            <person name="Anantharaman K."/>
            <person name="Lane K.R."/>
            <person name="Thomas B.C."/>
            <person name="Pan C."/>
            <person name="Northen T.R."/>
            <person name="Banfield J.F."/>
        </authorList>
    </citation>
    <scope>NUCLEOTIDE SEQUENCE [LARGE SCALE GENOMIC DNA]</scope>
    <source>
        <strain evidence="7">WS_1</strain>
    </source>
</reference>
<protein>
    <submittedName>
        <fullName evidence="7">Tetratricopeptide repeat protein</fullName>
    </submittedName>
</protein>
<dbReference type="PROSITE" id="PS00108">
    <property type="entry name" value="PROTEIN_KINASE_ST"/>
    <property type="match status" value="1"/>
</dbReference>
<feature type="domain" description="Protein kinase" evidence="6">
    <location>
        <begin position="45"/>
        <end position="311"/>
    </location>
</feature>
<comment type="caution">
    <text evidence="7">The sequence shown here is derived from an EMBL/GenBank/DDBJ whole genome shotgun (WGS) entry which is preliminary data.</text>
</comment>
<gene>
    <name evidence="7" type="ORF">E6K71_08875</name>
</gene>
<proteinExistence type="predicted"/>
<dbReference type="SUPFAM" id="SSF56112">
    <property type="entry name" value="Protein kinase-like (PK-like)"/>
    <property type="match status" value="1"/>
</dbReference>
<evidence type="ECO:0000259" key="6">
    <source>
        <dbReference type="PROSITE" id="PS50011"/>
    </source>
</evidence>
<dbReference type="InterPro" id="IPR000719">
    <property type="entry name" value="Prot_kinase_dom"/>
</dbReference>
<sequence>MAGWGQGKASVVGPGRVRSRFPHPIFCLTLGSPVETLIGQTIAHYHILGRLGAGGMGVVFKAHDEHLDRDIALKLLPAETVQSETARSRLLKEARTSSRLSHPHICHVYEAGEADDNVYIAMELLDGRALSECIPPDGYPLETLVRIGAQVAEALEHAHGRGVIHRDLKANNVIVTEDGRAVVLDFGLAKREITEEEGSSKLLGSTPTSTGVIMGTPAYLSPEVLQGERATAQSDIWSLGVVLYTMATGTLPFHGRSIAELGSAILKDAPAPLPDRVHPGLQAIIQRCLAKEPSQRYRLASEVRASLHVLQPGSGPVVRRVGRDWGRLIVYAASVLATLVTVILVSEAIRRPGPIGNASSGAGIRSLAVLPLANLSGDPRQEYFADGLTDELIADLASIKSLKVISRTSAMRYKGANKPLPEIARELGVEGIVEGSVLRSSDRVRIKVQLIDAAKDRHLWTQTYDRDTRDVLAMQSEVGRDIAERIDVELAPGEQGRVTNPRPVNSQAQELYLRGRYYWNKRDKNALVQALDHFDRAIRIDSTYAVAYAGLADTYVLMPLYADSSPQESYPRARAAALKALKIDEHLAEAHASLGRVKLFYDWDWPGAETEFKRAIELKPSLSTAHHWYSIFLRDVGRREEAIAEANRALELDPVSLIINANLGDTFFYAGKFDQAVAQHRKTLLLDAGFAAAHLYLGRALEQKGLLQDAVAEFQKARSLAGTGSYALGDLARAYARAGKRTDAKGLLNELSERSKRGASLETDIALVHLALGDRDQAFQYLEQAYRERSGLNDLKVDPRFGSLHGDSRFQDLLVRLGLAS</sequence>
<dbReference type="SUPFAM" id="SSF48452">
    <property type="entry name" value="TPR-like"/>
    <property type="match status" value="1"/>
</dbReference>
<dbReference type="Gene3D" id="1.10.510.10">
    <property type="entry name" value="Transferase(Phosphotransferase) domain 1"/>
    <property type="match status" value="1"/>
</dbReference>
<dbReference type="InterPro" id="IPR008271">
    <property type="entry name" value="Ser/Thr_kinase_AS"/>
</dbReference>
<dbReference type="PANTHER" id="PTHR43289">
    <property type="entry name" value="MITOGEN-ACTIVATED PROTEIN KINASE KINASE KINASE 20-RELATED"/>
    <property type="match status" value="1"/>
</dbReference>
<dbReference type="Pfam" id="PF13432">
    <property type="entry name" value="TPR_16"/>
    <property type="match status" value="1"/>
</dbReference>
<evidence type="ECO:0000313" key="7">
    <source>
        <dbReference type="EMBL" id="TMQ47853.1"/>
    </source>
</evidence>
<dbReference type="GO" id="GO:0004674">
    <property type="term" value="F:protein serine/threonine kinase activity"/>
    <property type="evidence" value="ECO:0007669"/>
    <property type="project" value="TreeGrafter"/>
</dbReference>
<dbReference type="InterPro" id="IPR011990">
    <property type="entry name" value="TPR-like_helical_dom_sf"/>
</dbReference>
<evidence type="ECO:0000256" key="4">
    <source>
        <dbReference type="ARBA" id="ARBA00022840"/>
    </source>
</evidence>
<dbReference type="PANTHER" id="PTHR43289:SF6">
    <property type="entry name" value="SERINE_THREONINE-PROTEIN KINASE NEKL-3"/>
    <property type="match status" value="1"/>
</dbReference>
<dbReference type="SMART" id="SM00220">
    <property type="entry name" value="S_TKc"/>
    <property type="match status" value="1"/>
</dbReference>
<dbReference type="EMBL" id="VBOR01000095">
    <property type="protein sequence ID" value="TMQ47853.1"/>
    <property type="molecule type" value="Genomic_DNA"/>
</dbReference>
<dbReference type="AlphaFoldDB" id="A0A538S903"/>
<dbReference type="SMART" id="SM00028">
    <property type="entry name" value="TPR"/>
    <property type="match status" value="5"/>
</dbReference>
<dbReference type="PROSITE" id="PS00107">
    <property type="entry name" value="PROTEIN_KINASE_ATP"/>
    <property type="match status" value="1"/>
</dbReference>
<dbReference type="InterPro" id="IPR011009">
    <property type="entry name" value="Kinase-like_dom_sf"/>
</dbReference>
<dbReference type="Gene3D" id="3.30.200.20">
    <property type="entry name" value="Phosphorylase Kinase, domain 1"/>
    <property type="match status" value="1"/>
</dbReference>
<dbReference type="Proteomes" id="UP000316292">
    <property type="component" value="Unassembled WGS sequence"/>
</dbReference>
<dbReference type="GO" id="GO:0005524">
    <property type="term" value="F:ATP binding"/>
    <property type="evidence" value="ECO:0007669"/>
    <property type="project" value="UniProtKB-UniRule"/>
</dbReference>
<keyword evidence="4 5" id="KW-0067">ATP-binding</keyword>
<feature type="binding site" evidence="5">
    <location>
        <position position="74"/>
    </location>
    <ligand>
        <name>ATP</name>
        <dbReference type="ChEBI" id="CHEBI:30616"/>
    </ligand>
</feature>
<dbReference type="InterPro" id="IPR017441">
    <property type="entry name" value="Protein_kinase_ATP_BS"/>
</dbReference>
<keyword evidence="3" id="KW-0418">Kinase</keyword>
<dbReference type="PROSITE" id="PS50011">
    <property type="entry name" value="PROTEIN_KINASE_DOM"/>
    <property type="match status" value="1"/>
</dbReference>
<evidence type="ECO:0000313" key="8">
    <source>
        <dbReference type="Proteomes" id="UP000316292"/>
    </source>
</evidence>
<evidence type="ECO:0000256" key="1">
    <source>
        <dbReference type="ARBA" id="ARBA00022679"/>
    </source>
</evidence>
<keyword evidence="1" id="KW-0808">Transferase</keyword>
<evidence type="ECO:0000256" key="2">
    <source>
        <dbReference type="ARBA" id="ARBA00022741"/>
    </source>
</evidence>
<organism evidence="7 8">
    <name type="scientific">Eiseniibacteriota bacterium</name>
    <dbReference type="NCBI Taxonomy" id="2212470"/>
    <lineage>
        <taxon>Bacteria</taxon>
        <taxon>Candidatus Eiseniibacteriota</taxon>
    </lineage>
</organism>
<evidence type="ECO:0000256" key="3">
    <source>
        <dbReference type="ARBA" id="ARBA00022777"/>
    </source>
</evidence>
<name>A0A538S903_UNCEI</name>